<evidence type="ECO:0000313" key="3">
    <source>
        <dbReference type="Proteomes" id="UP000190911"/>
    </source>
</evidence>
<reference evidence="2 3" key="1">
    <citation type="submission" date="2016-11" db="EMBL/GenBank/DDBJ databases">
        <authorList>
            <person name="Jaros S."/>
            <person name="Januszkiewicz K."/>
            <person name="Wedrychowicz H."/>
        </authorList>
    </citation>
    <scope>NUCLEOTIDE SEQUENCE [LARGE SCALE GENOMIC DNA]</scope>
    <source>
        <strain evidence="2 3">ACAM 12</strain>
    </source>
</reference>
<gene>
    <name evidence="2" type="ORF">SAMN05878437_2139</name>
</gene>
<dbReference type="EMBL" id="LT670847">
    <property type="protein sequence ID" value="SHM27923.1"/>
    <property type="molecule type" value="Genomic_DNA"/>
</dbReference>
<dbReference type="Proteomes" id="UP000190911">
    <property type="component" value="Chromosome I"/>
</dbReference>
<feature type="chain" id="PRO_5012455293" evidence="1">
    <location>
        <begin position="30"/>
        <end position="206"/>
    </location>
</feature>
<organism evidence="2 3">
    <name type="scientific">Vreelandella subglaciescola</name>
    <dbReference type="NCBI Taxonomy" id="29571"/>
    <lineage>
        <taxon>Bacteria</taxon>
        <taxon>Pseudomonadati</taxon>
        <taxon>Pseudomonadota</taxon>
        <taxon>Gammaproteobacteria</taxon>
        <taxon>Oceanospirillales</taxon>
        <taxon>Halomonadaceae</taxon>
        <taxon>Vreelandella</taxon>
    </lineage>
</organism>
<accession>A0A1M7HHX6</accession>
<protein>
    <submittedName>
        <fullName evidence="2">Uncharacterized protein</fullName>
    </submittedName>
</protein>
<evidence type="ECO:0000313" key="2">
    <source>
        <dbReference type="EMBL" id="SHM27923.1"/>
    </source>
</evidence>
<name>A0A1M7HHX6_9GAMM</name>
<dbReference type="RefSeq" id="WP_079553514.1">
    <property type="nucleotide sequence ID" value="NZ_LT670847.1"/>
</dbReference>
<dbReference type="AlphaFoldDB" id="A0A1M7HHX6"/>
<sequence>MGQRRKQATLKTRGLTVAALMVGTLIAGAEQAASFDVSDAVQHDDWQSVTLSRGAARGVENGAEKGAEFESGERHFRAVESTSYADATLSVNATPGVCDMPWLEMRVTLEGEEQTVATVPARLRVDDKTLHTAVAEFFTEPENNGFYAHFYLNDADSLLDDMHAGEQIFLGFEQGADEPWYMIFSLDGADDAIDKTLQACRRASRP</sequence>
<dbReference type="InParanoid" id="A0A1M7HHX6"/>
<dbReference type="STRING" id="29571.SAMN05878437_2139"/>
<feature type="signal peptide" evidence="1">
    <location>
        <begin position="1"/>
        <end position="29"/>
    </location>
</feature>
<keyword evidence="3" id="KW-1185">Reference proteome</keyword>
<evidence type="ECO:0000256" key="1">
    <source>
        <dbReference type="SAM" id="SignalP"/>
    </source>
</evidence>
<proteinExistence type="predicted"/>
<keyword evidence="1" id="KW-0732">Signal</keyword>